<reference evidence="10" key="2">
    <citation type="submission" date="2020-09" db="EMBL/GenBank/DDBJ databases">
        <authorList>
            <person name="Sun Q."/>
            <person name="Zhou Y."/>
        </authorList>
    </citation>
    <scope>NUCLEOTIDE SEQUENCE</scope>
    <source>
        <strain evidence="10">CGMCC 1.12924</strain>
    </source>
</reference>
<dbReference type="Gene3D" id="3.40.50.1100">
    <property type="match status" value="2"/>
</dbReference>
<dbReference type="PANTHER" id="PTHR10314">
    <property type="entry name" value="CYSTATHIONINE BETA-SYNTHASE"/>
    <property type="match status" value="1"/>
</dbReference>
<keyword evidence="7" id="KW-0808">Transferase</keyword>
<accession>A0A8J2VAW8</accession>
<dbReference type="InterPro" id="IPR023927">
    <property type="entry name" value="SbnA"/>
</dbReference>
<evidence type="ECO:0000313" key="10">
    <source>
        <dbReference type="EMBL" id="GGD93662.1"/>
    </source>
</evidence>
<dbReference type="CDD" id="cd01561">
    <property type="entry name" value="CBS_like"/>
    <property type="match status" value="1"/>
</dbReference>
<dbReference type="EC" id="2.5.1.140" evidence="5"/>
<comment type="cofactor">
    <cofactor evidence="1">
        <name>pyridoxal 5'-phosphate</name>
        <dbReference type="ChEBI" id="CHEBI:597326"/>
    </cofactor>
</comment>
<dbReference type="InterPro" id="IPR001926">
    <property type="entry name" value="TrpB-like_PALP"/>
</dbReference>
<evidence type="ECO:0000259" key="9">
    <source>
        <dbReference type="Pfam" id="PF00291"/>
    </source>
</evidence>
<evidence type="ECO:0000256" key="8">
    <source>
        <dbReference type="ARBA" id="ARBA00022898"/>
    </source>
</evidence>
<gene>
    <name evidence="10" type="ORF">GCM10011312_16760</name>
</gene>
<evidence type="ECO:0000256" key="3">
    <source>
        <dbReference type="ARBA" id="ARBA00008519"/>
    </source>
</evidence>
<dbReference type="NCBIfam" id="TIGR03945">
    <property type="entry name" value="PLP_SbnA_fam"/>
    <property type="match status" value="1"/>
</dbReference>
<evidence type="ECO:0000313" key="11">
    <source>
        <dbReference type="Proteomes" id="UP000652231"/>
    </source>
</evidence>
<reference evidence="10" key="1">
    <citation type="journal article" date="2014" name="Int. J. Syst. Evol. Microbiol.">
        <title>Complete genome sequence of Corynebacterium casei LMG S-19264T (=DSM 44701T), isolated from a smear-ripened cheese.</title>
        <authorList>
            <consortium name="US DOE Joint Genome Institute (JGI-PGF)"/>
            <person name="Walter F."/>
            <person name="Albersmeier A."/>
            <person name="Kalinowski J."/>
            <person name="Ruckert C."/>
        </authorList>
    </citation>
    <scope>NUCLEOTIDE SEQUENCE</scope>
    <source>
        <strain evidence="10">CGMCC 1.12924</strain>
    </source>
</reference>
<comment type="pathway">
    <text evidence="2">Siderophore biosynthesis.</text>
</comment>
<dbReference type="InterPro" id="IPR036052">
    <property type="entry name" value="TrpB-like_PALP_sf"/>
</dbReference>
<evidence type="ECO:0000256" key="4">
    <source>
        <dbReference type="ARBA" id="ARBA00011738"/>
    </source>
</evidence>
<protein>
    <recommendedName>
        <fullName evidence="6">N-(2-amino-2-carboxyethyl)-L-glutamate synthase</fullName>
        <ecNumber evidence="5">2.5.1.140</ecNumber>
    </recommendedName>
</protein>
<comment type="similarity">
    <text evidence="3">Belongs to the cysteine synthase/cystathionine beta-synthase family. SbnA subfamily.</text>
</comment>
<dbReference type="PROSITE" id="PS00901">
    <property type="entry name" value="CYS_SYNTHASE"/>
    <property type="match status" value="1"/>
</dbReference>
<comment type="caution">
    <text evidence="10">The sequence shown here is derived from an EMBL/GenBank/DDBJ whole genome shotgun (WGS) entry which is preliminary data.</text>
</comment>
<dbReference type="RefSeq" id="WP_188441486.1">
    <property type="nucleotide sequence ID" value="NZ_BMGK01000006.1"/>
</dbReference>
<dbReference type="GO" id="GO:0006535">
    <property type="term" value="P:cysteine biosynthetic process from serine"/>
    <property type="evidence" value="ECO:0007669"/>
    <property type="project" value="InterPro"/>
</dbReference>
<evidence type="ECO:0000256" key="2">
    <source>
        <dbReference type="ARBA" id="ARBA00004924"/>
    </source>
</evidence>
<organism evidence="10 11">
    <name type="scientific">Planktosalinus lacus</name>
    <dbReference type="NCBI Taxonomy" id="1526573"/>
    <lineage>
        <taxon>Bacteria</taxon>
        <taxon>Pseudomonadati</taxon>
        <taxon>Bacteroidota</taxon>
        <taxon>Flavobacteriia</taxon>
        <taxon>Flavobacteriales</taxon>
        <taxon>Flavobacteriaceae</taxon>
        <taxon>Planktosalinus</taxon>
    </lineage>
</organism>
<dbReference type="Pfam" id="PF00291">
    <property type="entry name" value="PALP"/>
    <property type="match status" value="1"/>
</dbReference>
<sequence length="339" mass="37495">MHTITGTQSVTQTYSPNIMATIGKTPLVHLSRLGKEWDFTVYGKMEGFNPGGSIKDRTAINMLLEAMEKGEVHHGDTIIESSSGNMALGLAQVCKFYKLQLIVVIDPKVNLHTEKILEVYGVKLVKVTHPQPEGGYLESRILKVKELLKQYPNSHSLNQYENAANPQTHYETMSEIAHALNKKIDYVFISTSTCGTLMGCAKYIYENRLATKIIAVDAKGSVTFGQKESTRLIPGHGSGKASHFLDDSFIHDIMHVSDEACITGCWNLLEQEAILCGGSSGAVVSAIEKYAPFIPAGASCVAILCDRGDRYLETVYNKTWVHKHFPYFNFPQKETVSNT</sequence>
<dbReference type="InterPro" id="IPR001216">
    <property type="entry name" value="P-phosphate_BS"/>
</dbReference>
<evidence type="ECO:0000256" key="5">
    <source>
        <dbReference type="ARBA" id="ARBA00012331"/>
    </source>
</evidence>
<dbReference type="GO" id="GO:0016765">
    <property type="term" value="F:transferase activity, transferring alkyl or aryl (other than methyl) groups"/>
    <property type="evidence" value="ECO:0007669"/>
    <property type="project" value="UniProtKB-ARBA"/>
</dbReference>
<proteinExistence type="inferred from homology"/>
<dbReference type="InterPro" id="IPR050214">
    <property type="entry name" value="Cys_Synth/Cystath_Beta-Synth"/>
</dbReference>
<feature type="domain" description="Tryptophan synthase beta chain-like PALP" evidence="9">
    <location>
        <begin position="20"/>
        <end position="306"/>
    </location>
</feature>
<evidence type="ECO:0000256" key="6">
    <source>
        <dbReference type="ARBA" id="ARBA00016985"/>
    </source>
</evidence>
<dbReference type="SUPFAM" id="SSF53686">
    <property type="entry name" value="Tryptophan synthase beta subunit-like PLP-dependent enzymes"/>
    <property type="match status" value="1"/>
</dbReference>
<keyword evidence="8" id="KW-0663">Pyridoxal phosphate</keyword>
<evidence type="ECO:0000256" key="1">
    <source>
        <dbReference type="ARBA" id="ARBA00001933"/>
    </source>
</evidence>
<evidence type="ECO:0000256" key="7">
    <source>
        <dbReference type="ARBA" id="ARBA00022679"/>
    </source>
</evidence>
<keyword evidence="11" id="KW-1185">Reference proteome</keyword>
<name>A0A8J2VAW8_9FLAO</name>
<comment type="subunit">
    <text evidence="4">Homodimer.</text>
</comment>
<dbReference type="EMBL" id="BMGK01000006">
    <property type="protein sequence ID" value="GGD93662.1"/>
    <property type="molecule type" value="Genomic_DNA"/>
</dbReference>
<dbReference type="Proteomes" id="UP000652231">
    <property type="component" value="Unassembled WGS sequence"/>
</dbReference>
<dbReference type="AlphaFoldDB" id="A0A8J2VAW8"/>